<name>A0ABQ1PCQ5_9MICC</name>
<evidence type="ECO:0000256" key="1">
    <source>
        <dbReference type="ARBA" id="ARBA00006479"/>
    </source>
</evidence>
<evidence type="ECO:0000313" key="3">
    <source>
        <dbReference type="EMBL" id="GGC94691.1"/>
    </source>
</evidence>
<proteinExistence type="inferred from homology"/>
<dbReference type="PANTHER" id="PTHR18964:SF173">
    <property type="entry name" value="GLUCOKINASE"/>
    <property type="match status" value="1"/>
</dbReference>
<dbReference type="SUPFAM" id="SSF53067">
    <property type="entry name" value="Actin-like ATPase domain"/>
    <property type="match status" value="1"/>
</dbReference>
<dbReference type="RefSeq" id="WP_188668472.1">
    <property type="nucleotide sequence ID" value="NZ_BMJI01000014.1"/>
</dbReference>
<comment type="similarity">
    <text evidence="1">Belongs to the ROK (NagC/XylR) family.</text>
</comment>
<dbReference type="EMBL" id="BMJI01000014">
    <property type="protein sequence ID" value="GGC94691.1"/>
    <property type="molecule type" value="Genomic_DNA"/>
</dbReference>
<evidence type="ECO:0000256" key="2">
    <source>
        <dbReference type="SAM" id="MobiDB-lite"/>
    </source>
</evidence>
<sequence>MEHPSPSPAAPAPAAAGDGRARPVGLRAWPAARHAHREPPPGRLPGRASRRLPSRLARRSLSLGVDIGGTKVAAGVVNADGVVVARAQRATPATDATAVEETIVDLVREFSAEHRLLSVGIGAAGWMDLSGSTVLFSPHLAWRNEPLRATLEARLGRRIVVVNDADAAGWAEYRFGAGRRVSRLACITLGTGIGGSLVRDGQLERGEHGLAGEFGHQILVPDGHRCECGNRGCWEQYASGNALGRGARGLAAAASPVAHRLLAAAGGDPGAITGALVTGLAVDGDPASRELLEDMGQWLGIGLANLAAALDPGRFVIGGGLSAAGELLLAPARRAFARHLTGRGFRPVAPVVAAALGADAGLIGAADLARVSARSRR</sequence>
<accession>A0ABQ1PCQ5</accession>
<dbReference type="Gene3D" id="3.30.420.40">
    <property type="match status" value="2"/>
</dbReference>
<reference evidence="4" key="1">
    <citation type="journal article" date="2019" name="Int. J. Syst. Evol. Microbiol.">
        <title>The Global Catalogue of Microorganisms (GCM) 10K type strain sequencing project: providing services to taxonomists for standard genome sequencing and annotation.</title>
        <authorList>
            <consortium name="The Broad Institute Genomics Platform"/>
            <consortium name="The Broad Institute Genome Sequencing Center for Infectious Disease"/>
            <person name="Wu L."/>
            <person name="Ma J."/>
        </authorList>
    </citation>
    <scope>NUCLEOTIDE SEQUENCE [LARGE SCALE GENOMIC DNA]</scope>
    <source>
        <strain evidence="4">CGMCC 1.15480</strain>
    </source>
</reference>
<feature type="compositionally biased region" description="Pro residues" evidence="2">
    <location>
        <begin position="1"/>
        <end position="11"/>
    </location>
</feature>
<protein>
    <submittedName>
        <fullName evidence="3">Glucokinase</fullName>
    </submittedName>
</protein>
<keyword evidence="4" id="KW-1185">Reference proteome</keyword>
<dbReference type="PANTHER" id="PTHR18964">
    <property type="entry name" value="ROK (REPRESSOR, ORF, KINASE) FAMILY"/>
    <property type="match status" value="1"/>
</dbReference>
<dbReference type="Pfam" id="PF00480">
    <property type="entry name" value="ROK"/>
    <property type="match status" value="1"/>
</dbReference>
<gene>
    <name evidence="3" type="ORF">GCM10011512_22140</name>
</gene>
<organism evidence="3 4">
    <name type="scientific">Tersicoccus solisilvae</name>
    <dbReference type="NCBI Taxonomy" id="1882339"/>
    <lineage>
        <taxon>Bacteria</taxon>
        <taxon>Bacillati</taxon>
        <taxon>Actinomycetota</taxon>
        <taxon>Actinomycetes</taxon>
        <taxon>Micrococcales</taxon>
        <taxon>Micrococcaceae</taxon>
        <taxon>Tersicoccus</taxon>
    </lineage>
</organism>
<dbReference type="Proteomes" id="UP000597761">
    <property type="component" value="Unassembled WGS sequence"/>
</dbReference>
<evidence type="ECO:0000313" key="4">
    <source>
        <dbReference type="Proteomes" id="UP000597761"/>
    </source>
</evidence>
<dbReference type="InterPro" id="IPR043129">
    <property type="entry name" value="ATPase_NBD"/>
</dbReference>
<feature type="region of interest" description="Disordered" evidence="2">
    <location>
        <begin position="1"/>
        <end position="51"/>
    </location>
</feature>
<dbReference type="InterPro" id="IPR000600">
    <property type="entry name" value="ROK"/>
</dbReference>
<comment type="caution">
    <text evidence="3">The sequence shown here is derived from an EMBL/GenBank/DDBJ whole genome shotgun (WGS) entry which is preliminary data.</text>
</comment>